<proteinExistence type="predicted"/>
<dbReference type="AlphaFoldDB" id="A0A382LMG8"/>
<sequence length="204" mass="22679">MAVKLGVSDQNRYTPYDMPCLQVQYQKLKIYSGTNSWDMTQTNPWDSAMGYHGSYVAGLSGNDTWTTTVDITGSGHLAYVMGCLSTWNSSGTVHTMRITIDGVEYERAITMSHANMRMFLGTGLIQDTQLGSGTFTVGRFKAYNTSTWTSHGYTGAAYKKQLTTWNAHYMMPPYMIMAEGLPTVPFRESLKVEQKNSSGSSSYN</sequence>
<dbReference type="EMBL" id="UINC01087527">
    <property type="protein sequence ID" value="SVC36965.1"/>
    <property type="molecule type" value="Genomic_DNA"/>
</dbReference>
<organism evidence="1">
    <name type="scientific">marine metagenome</name>
    <dbReference type="NCBI Taxonomy" id="408172"/>
    <lineage>
        <taxon>unclassified sequences</taxon>
        <taxon>metagenomes</taxon>
        <taxon>ecological metagenomes</taxon>
    </lineage>
</organism>
<gene>
    <name evidence="1" type="ORF">METZ01_LOCUS289819</name>
</gene>
<protein>
    <submittedName>
        <fullName evidence="1">Uncharacterized protein</fullName>
    </submittedName>
</protein>
<reference evidence="1" key="1">
    <citation type="submission" date="2018-05" db="EMBL/GenBank/DDBJ databases">
        <authorList>
            <person name="Lanie J.A."/>
            <person name="Ng W.-L."/>
            <person name="Kazmierczak K.M."/>
            <person name="Andrzejewski T.M."/>
            <person name="Davidsen T.M."/>
            <person name="Wayne K.J."/>
            <person name="Tettelin H."/>
            <person name="Glass J.I."/>
            <person name="Rusch D."/>
            <person name="Podicherti R."/>
            <person name="Tsui H.-C.T."/>
            <person name="Winkler M.E."/>
        </authorList>
    </citation>
    <scope>NUCLEOTIDE SEQUENCE</scope>
</reference>
<name>A0A382LMG8_9ZZZZ</name>
<accession>A0A382LMG8</accession>
<evidence type="ECO:0000313" key="1">
    <source>
        <dbReference type="EMBL" id="SVC36965.1"/>
    </source>
</evidence>
<feature type="non-terminal residue" evidence="1">
    <location>
        <position position="204"/>
    </location>
</feature>